<organism evidence="1 2">
    <name type="scientific">Tritrichomonas musculus</name>
    <dbReference type="NCBI Taxonomy" id="1915356"/>
    <lineage>
        <taxon>Eukaryota</taxon>
        <taxon>Metamonada</taxon>
        <taxon>Parabasalia</taxon>
        <taxon>Tritrichomonadida</taxon>
        <taxon>Tritrichomonadidae</taxon>
        <taxon>Tritrichomonas</taxon>
    </lineage>
</organism>
<keyword evidence="2" id="KW-1185">Reference proteome</keyword>
<name>A0ABR2JSB1_9EUKA</name>
<accession>A0ABR2JSB1</accession>
<proteinExistence type="predicted"/>
<evidence type="ECO:0000313" key="2">
    <source>
        <dbReference type="Proteomes" id="UP001470230"/>
    </source>
</evidence>
<sequence>MGFTMDSPVIDMNEERRVLKNIQPIVFSDVPLTKMHDVLPLTLFSLSNFVQLFEKKMFFAAAFWFPISITITAKNAKNIGYHNRMFLFQTALWFLVLFKKSFDEFKNADEAKIINERKYKENIDVLPYTTDILIEFINSIYSDISLIEKYKNVDLDRNSTGPLDHTFGRSRVKCNNIHTLNKFIDSVGEINQICQDIEKVKGRSLNFGVTVEDKNDDDVLFVSTPQQIAYEFLCMINICSNEKMMQNDCDNLFLFAEFLKDLIDEKKQNFNHY</sequence>
<comment type="caution">
    <text evidence="1">The sequence shown here is derived from an EMBL/GenBank/DDBJ whole genome shotgun (WGS) entry which is preliminary data.</text>
</comment>
<reference evidence="1 2" key="1">
    <citation type="submission" date="2024-04" db="EMBL/GenBank/DDBJ databases">
        <title>Tritrichomonas musculus Genome.</title>
        <authorList>
            <person name="Alves-Ferreira E."/>
            <person name="Grigg M."/>
            <person name="Lorenzi H."/>
            <person name="Galac M."/>
        </authorList>
    </citation>
    <scope>NUCLEOTIDE SEQUENCE [LARGE SCALE GENOMIC DNA]</scope>
    <source>
        <strain evidence="1 2">EAF2021</strain>
    </source>
</reference>
<protein>
    <submittedName>
        <fullName evidence="1">Uncharacterized protein</fullName>
    </submittedName>
</protein>
<dbReference type="Proteomes" id="UP001470230">
    <property type="component" value="Unassembled WGS sequence"/>
</dbReference>
<dbReference type="EMBL" id="JAPFFF010000009">
    <property type="protein sequence ID" value="KAK8881767.1"/>
    <property type="molecule type" value="Genomic_DNA"/>
</dbReference>
<evidence type="ECO:0000313" key="1">
    <source>
        <dbReference type="EMBL" id="KAK8881767.1"/>
    </source>
</evidence>
<gene>
    <name evidence="1" type="ORF">M9Y10_044403</name>
</gene>